<feature type="domain" description="Biofilm-associated protein BapA-like prefix-like" evidence="3">
    <location>
        <begin position="3"/>
        <end position="127"/>
    </location>
</feature>
<feature type="compositionally biased region" description="Low complexity" evidence="1">
    <location>
        <begin position="182"/>
        <end position="195"/>
    </location>
</feature>
<dbReference type="Proteomes" id="UP000324285">
    <property type="component" value="Chromosome"/>
</dbReference>
<gene>
    <name evidence="4" type="ORF">E4T21_01700</name>
</gene>
<feature type="region of interest" description="Disordered" evidence="1">
    <location>
        <begin position="168"/>
        <end position="231"/>
    </location>
</feature>
<dbReference type="Gene3D" id="2.60.40.10">
    <property type="entry name" value="Immunoglobulins"/>
    <property type="match status" value="2"/>
</dbReference>
<protein>
    <submittedName>
        <fullName evidence="4">BapA prefix-like domain-containing protein</fullName>
    </submittedName>
</protein>
<evidence type="ECO:0000313" key="4">
    <source>
        <dbReference type="EMBL" id="QEM80411.1"/>
    </source>
</evidence>
<evidence type="ECO:0000313" key="5">
    <source>
        <dbReference type="Proteomes" id="UP000324285"/>
    </source>
</evidence>
<reference evidence="4" key="1">
    <citation type="submission" date="2021-02" db="EMBL/GenBank/DDBJ databases">
        <title>Strain Y2R2, a novel species of the genus Halomonas.</title>
        <authorList>
            <person name="Huang H."/>
        </authorList>
    </citation>
    <scope>NUCLEOTIDE SEQUENCE</scope>
    <source>
        <strain evidence="4">Y2R2</strain>
    </source>
</reference>
<dbReference type="Pfam" id="PF22783">
    <property type="entry name" value="BapA_N"/>
    <property type="match status" value="1"/>
</dbReference>
<dbReference type="EMBL" id="CP038437">
    <property type="protein sequence ID" value="QEM80411.1"/>
    <property type="molecule type" value="Genomic_DNA"/>
</dbReference>
<evidence type="ECO:0000259" key="2">
    <source>
        <dbReference type="Pfam" id="PF17936"/>
    </source>
</evidence>
<sequence>MYIKVVSRLSLASVAYDSSTVALYGPSVVHVSAQTSQVKSVYRQGNDLVMTLDGGQEIIRIQDYFAFSSDGENANELVLDSGDQLAKYSFSETELTEEELLAGENQNGILLSSTVEPVADIDELLVGESDSLVSSLGNWLGSLSPTAWGIGLGGILLAGGAAVALMDDDDDSNHLEKDDSSPDTPTTPAPVTLDAVMDDQGDNKGALKDGDRTDDHTPTFKGTGEPGASIQINDSDGETLASTQVAEDGTWSVSLPTQEDGDHQYQVVQIVGEDVQQGDSISLTIGEDAIDPDSSSDPVLAIDPVSDDDVVGTNELEDGISISGSAEGVDAGSTMIITLNGKSYNTELNTDGSWEIELPGETLTNLSAGEHELMLTVVDDAGESHSIQRTLLIESDTLAMSASSEELSIDLSELLDNSSTASHSVIDAGHDPGHDAISAQSSSFDMAALLEGASLPLM</sequence>
<organism evidence="4 5">
    <name type="scientific">Halomonas binhaiensis</name>
    <dbReference type="NCBI Taxonomy" id="2562282"/>
    <lineage>
        <taxon>Bacteria</taxon>
        <taxon>Pseudomonadati</taxon>
        <taxon>Pseudomonadota</taxon>
        <taxon>Gammaproteobacteria</taxon>
        <taxon>Oceanospirillales</taxon>
        <taxon>Halomonadaceae</taxon>
        <taxon>Halomonas</taxon>
    </lineage>
</organism>
<dbReference type="InterPro" id="IPR013783">
    <property type="entry name" value="Ig-like_fold"/>
</dbReference>
<feature type="compositionally biased region" description="Basic and acidic residues" evidence="1">
    <location>
        <begin position="201"/>
        <end position="218"/>
    </location>
</feature>
<name>A0A5C1NBT2_9GAMM</name>
<dbReference type="NCBIfam" id="NF033677">
    <property type="entry name" value="biofilm_BapA_N"/>
    <property type="match status" value="1"/>
</dbReference>
<dbReference type="NCBIfam" id="NF033510">
    <property type="entry name" value="Ca_tandemer"/>
    <property type="match status" value="2"/>
</dbReference>
<keyword evidence="5" id="KW-1185">Reference proteome</keyword>
<dbReference type="Pfam" id="PF17936">
    <property type="entry name" value="Big_6"/>
    <property type="match status" value="1"/>
</dbReference>
<evidence type="ECO:0000259" key="3">
    <source>
        <dbReference type="Pfam" id="PF22783"/>
    </source>
</evidence>
<dbReference type="InterPro" id="IPR048051">
    <property type="entry name" value="BapA-like_prefix-like"/>
</dbReference>
<proteinExistence type="predicted"/>
<dbReference type="InterPro" id="IPR041498">
    <property type="entry name" value="Big_6"/>
</dbReference>
<feature type="domain" description="Bacterial Ig" evidence="2">
    <location>
        <begin position="217"/>
        <end position="269"/>
    </location>
</feature>
<evidence type="ECO:0000256" key="1">
    <source>
        <dbReference type="SAM" id="MobiDB-lite"/>
    </source>
</evidence>
<dbReference type="OrthoDB" id="6527546at2"/>
<dbReference type="RefSeq" id="WP_149282961.1">
    <property type="nucleotide sequence ID" value="NZ_CP038437.2"/>
</dbReference>
<accession>A0A5C1NBT2</accession>
<dbReference type="KEGG" id="hbh:E4T21_01700"/>
<dbReference type="AlphaFoldDB" id="A0A5C1NBT2"/>